<evidence type="ECO:0000313" key="1">
    <source>
        <dbReference type="EMBL" id="VBB32885.1"/>
    </source>
</evidence>
<keyword evidence="2" id="KW-1185">Reference proteome</keyword>
<evidence type="ECO:0000313" key="2">
    <source>
        <dbReference type="Proteomes" id="UP000276991"/>
    </source>
</evidence>
<sequence length="195" mass="22634">MRGLEVAVGSEHSEAMVQYAITLATSNINKLFMNRIGLVVRWIPYSEKSETEIYSNCKVLINNYQWSQWTEFEKQTDQHCGIKIYIRYYNLRIIKEIQTIRGQILPTHCPATVQYKRIWERACCPRNNLQPLENYLNLSYDKAFCIVKSTLRNVNASKLSTICEIGKLWAPLPIAAFSVNNSYQRNNVVKSYGIL</sequence>
<dbReference type="Proteomes" id="UP000276991">
    <property type="component" value="Unassembled WGS sequence"/>
</dbReference>
<accession>A0A498SSD5</accession>
<proteinExistence type="predicted"/>
<reference evidence="1 2" key="1">
    <citation type="submission" date="2018-08" db="EMBL/GenBank/DDBJ databases">
        <authorList>
            <person name="Laetsch R D."/>
            <person name="Stevens L."/>
            <person name="Kumar S."/>
            <person name="Blaxter L. M."/>
        </authorList>
    </citation>
    <scope>NUCLEOTIDE SEQUENCE [LARGE SCALE GENOMIC DNA]</scope>
</reference>
<organism evidence="1 2">
    <name type="scientific">Acanthocheilonema viteae</name>
    <name type="common">Filarial nematode worm</name>
    <name type="synonym">Dipetalonema viteae</name>
    <dbReference type="NCBI Taxonomy" id="6277"/>
    <lineage>
        <taxon>Eukaryota</taxon>
        <taxon>Metazoa</taxon>
        <taxon>Ecdysozoa</taxon>
        <taxon>Nematoda</taxon>
        <taxon>Chromadorea</taxon>
        <taxon>Rhabditida</taxon>
        <taxon>Spirurina</taxon>
        <taxon>Spiruromorpha</taxon>
        <taxon>Filarioidea</taxon>
        <taxon>Onchocercidae</taxon>
        <taxon>Acanthocheilonema</taxon>
    </lineage>
</organism>
<protein>
    <submittedName>
        <fullName evidence="1">Uncharacterized protein</fullName>
    </submittedName>
</protein>
<dbReference type="EMBL" id="UPTC01001997">
    <property type="protein sequence ID" value="VBB32885.1"/>
    <property type="molecule type" value="Genomic_DNA"/>
</dbReference>
<gene>
    <name evidence="1" type="ORF">NAV_LOCUS7676</name>
</gene>
<dbReference type="OrthoDB" id="5846016at2759"/>
<dbReference type="AlphaFoldDB" id="A0A498SSD5"/>
<name>A0A498SSD5_ACAVI</name>